<gene>
    <name evidence="1" type="primary">R1A1-elementORF2_721</name>
    <name evidence="1" type="ORF">CDAR_188951</name>
</gene>
<sequence>MEVHEAKGRRLLHVHRWLENEWKAIVSVFNNTEQHHETRRLSEEASVFMAELKTIETAIVYATSNHFSYAKIINDTRSVLQTKAYVGVAGNELADSYAKQAILKENIDFHLNSTFKSNKKAGHNANKIAWQQQWTSVKGRAVHMLCPKVNLNGLHGNYFINQIITGHGTIAIYQHKFFSSSPACNCGKEVEDRDHIIFKCDLWMEIRGKYFPNNFKDQYLFQLLTNKHVRIGIEQIMKKKLENILETMDS</sequence>
<comment type="caution">
    <text evidence="1">The sequence shown here is derived from an EMBL/GenBank/DDBJ whole genome shotgun (WGS) entry which is preliminary data.</text>
</comment>
<dbReference type="EMBL" id="BPLQ01005092">
    <property type="protein sequence ID" value="GIY12635.1"/>
    <property type="molecule type" value="Genomic_DNA"/>
</dbReference>
<evidence type="ECO:0000313" key="1">
    <source>
        <dbReference type="EMBL" id="GIY12635.1"/>
    </source>
</evidence>
<reference evidence="1 2" key="1">
    <citation type="submission" date="2021-06" db="EMBL/GenBank/DDBJ databases">
        <title>Caerostris darwini draft genome.</title>
        <authorList>
            <person name="Kono N."/>
            <person name="Arakawa K."/>
        </authorList>
    </citation>
    <scope>NUCLEOTIDE SEQUENCE [LARGE SCALE GENOMIC DNA]</scope>
</reference>
<name>A0AAV4QWY9_9ARAC</name>
<proteinExistence type="predicted"/>
<organism evidence="1 2">
    <name type="scientific">Caerostris darwini</name>
    <dbReference type="NCBI Taxonomy" id="1538125"/>
    <lineage>
        <taxon>Eukaryota</taxon>
        <taxon>Metazoa</taxon>
        <taxon>Ecdysozoa</taxon>
        <taxon>Arthropoda</taxon>
        <taxon>Chelicerata</taxon>
        <taxon>Arachnida</taxon>
        <taxon>Araneae</taxon>
        <taxon>Araneomorphae</taxon>
        <taxon>Entelegynae</taxon>
        <taxon>Araneoidea</taxon>
        <taxon>Araneidae</taxon>
        <taxon>Caerostris</taxon>
    </lineage>
</organism>
<evidence type="ECO:0000313" key="2">
    <source>
        <dbReference type="Proteomes" id="UP001054837"/>
    </source>
</evidence>
<protein>
    <recommendedName>
        <fullName evidence="3">RNase H type-1 domain-containing protein</fullName>
    </recommendedName>
</protein>
<dbReference type="AlphaFoldDB" id="A0AAV4QWY9"/>
<keyword evidence="2" id="KW-1185">Reference proteome</keyword>
<accession>A0AAV4QWY9</accession>
<dbReference type="Proteomes" id="UP001054837">
    <property type="component" value="Unassembled WGS sequence"/>
</dbReference>
<evidence type="ECO:0008006" key="3">
    <source>
        <dbReference type="Google" id="ProtNLM"/>
    </source>
</evidence>